<dbReference type="GO" id="GO:0006508">
    <property type="term" value="P:proteolysis"/>
    <property type="evidence" value="ECO:0007669"/>
    <property type="project" value="UniProtKB-KW"/>
</dbReference>
<evidence type="ECO:0000313" key="7">
    <source>
        <dbReference type="EMBL" id="CAA6811169.1"/>
    </source>
</evidence>
<keyword evidence="5" id="KW-0464">Manganese</keyword>
<evidence type="ECO:0000256" key="4">
    <source>
        <dbReference type="ARBA" id="ARBA00022801"/>
    </source>
</evidence>
<evidence type="ECO:0000256" key="2">
    <source>
        <dbReference type="ARBA" id="ARBA00022438"/>
    </source>
</evidence>
<sequence length="451" mass="49768">MFQTSLQKHSIPIQVLFQNNFQDWYSQQSEQTQRWVDTTGFTASASSLCMLPDRHGNLSEVLVGATGSSELRWALGDIGRQLPMGSYHLEGDWTDQQQEDIALGWALGLYCFKDDESAKYPMLYVKQAGHVLPQVDAITLVRDLINTPANRMMPEHLSQATQTIAQQFQATFSEVSDREQMRVEYPAIHAVGRASEHDPRMIRLHWGEEEHPHIVLVGKGICFDTGGLDIKGSKFMRNMKKDMGGAAHVLGLAMLVMSYRLPVQLTVLIAAADNAISGDAFRPGDVIGTRSGKTIEIDNTDAEGRLVLCDALTEACALEPDLVMDFATLTGAARVALGTEVPVFFTNNDGLASQLNAAGYSSHELIWQLPLYQDYFSKLSSNVADLVNSPGESYGGAITAALFLEAFISDDVPWVHFDVMAWNLRNRPGRAIGGEAMGLLAAFEYLRNTYR</sequence>
<evidence type="ECO:0000256" key="3">
    <source>
        <dbReference type="ARBA" id="ARBA00022670"/>
    </source>
</evidence>
<dbReference type="AlphaFoldDB" id="A0A6S6SRL6"/>
<dbReference type="CDD" id="cd00433">
    <property type="entry name" value="Peptidase_M17"/>
    <property type="match status" value="1"/>
</dbReference>
<comment type="similarity">
    <text evidence="1">Belongs to the peptidase M17 family.</text>
</comment>
<dbReference type="PROSITE" id="PS00631">
    <property type="entry name" value="CYTOSOL_AP"/>
    <property type="match status" value="1"/>
</dbReference>
<dbReference type="Gene3D" id="3.40.630.10">
    <property type="entry name" value="Zn peptidases"/>
    <property type="match status" value="1"/>
</dbReference>
<dbReference type="Gene3D" id="3.40.220.10">
    <property type="entry name" value="Leucine Aminopeptidase, subunit E, domain 1"/>
    <property type="match status" value="1"/>
</dbReference>
<dbReference type="EC" id="3.4.11.23" evidence="7"/>
<feature type="domain" description="Cytosol aminopeptidase" evidence="6">
    <location>
        <begin position="299"/>
        <end position="306"/>
    </location>
</feature>
<reference evidence="7" key="1">
    <citation type="submission" date="2020-01" db="EMBL/GenBank/DDBJ databases">
        <authorList>
            <person name="Meier V. D."/>
            <person name="Meier V D."/>
        </authorList>
    </citation>
    <scope>NUCLEOTIDE SEQUENCE</scope>
    <source>
        <strain evidence="7">HLG_WM_MAG_07</strain>
    </source>
</reference>
<keyword evidence="3" id="KW-0645">Protease</keyword>
<dbReference type="InterPro" id="IPR011356">
    <property type="entry name" value="Leucine_aapep/pepB"/>
</dbReference>
<dbReference type="GO" id="GO:0005737">
    <property type="term" value="C:cytoplasm"/>
    <property type="evidence" value="ECO:0007669"/>
    <property type="project" value="InterPro"/>
</dbReference>
<dbReference type="InterPro" id="IPR043472">
    <property type="entry name" value="Macro_dom-like"/>
</dbReference>
<dbReference type="PRINTS" id="PR00481">
    <property type="entry name" value="LAMNOPPTDASE"/>
</dbReference>
<organism evidence="7">
    <name type="scientific">uncultured Thiotrichaceae bacterium</name>
    <dbReference type="NCBI Taxonomy" id="298394"/>
    <lineage>
        <taxon>Bacteria</taxon>
        <taxon>Pseudomonadati</taxon>
        <taxon>Pseudomonadota</taxon>
        <taxon>Gammaproteobacteria</taxon>
        <taxon>Thiotrichales</taxon>
        <taxon>Thiotrichaceae</taxon>
        <taxon>environmental samples</taxon>
    </lineage>
</organism>
<dbReference type="Pfam" id="PF00883">
    <property type="entry name" value="Peptidase_M17"/>
    <property type="match status" value="1"/>
</dbReference>
<dbReference type="GO" id="GO:0070006">
    <property type="term" value="F:metalloaminopeptidase activity"/>
    <property type="evidence" value="ECO:0007669"/>
    <property type="project" value="InterPro"/>
</dbReference>
<keyword evidence="4 7" id="KW-0378">Hydrolase</keyword>
<dbReference type="GO" id="GO:0030145">
    <property type="term" value="F:manganese ion binding"/>
    <property type="evidence" value="ECO:0007669"/>
    <property type="project" value="InterPro"/>
</dbReference>
<protein>
    <submittedName>
        <fullName evidence="7">Peptidase B (EC)</fullName>
        <ecNumber evidence="7">3.4.11.23</ecNumber>
    </submittedName>
</protein>
<accession>A0A6S6SRL6</accession>
<dbReference type="EMBL" id="CACVAY010000049">
    <property type="protein sequence ID" value="CAA6811169.1"/>
    <property type="molecule type" value="Genomic_DNA"/>
</dbReference>
<evidence type="ECO:0000256" key="5">
    <source>
        <dbReference type="ARBA" id="ARBA00023211"/>
    </source>
</evidence>
<dbReference type="PANTHER" id="PTHR11963">
    <property type="entry name" value="LEUCINE AMINOPEPTIDASE-RELATED"/>
    <property type="match status" value="1"/>
</dbReference>
<gene>
    <name evidence="7" type="ORF">HELGO_WM14048</name>
</gene>
<dbReference type="InterPro" id="IPR000819">
    <property type="entry name" value="Peptidase_M17_C"/>
</dbReference>
<proteinExistence type="inferred from homology"/>
<dbReference type="PANTHER" id="PTHR11963:SF20">
    <property type="entry name" value="PEPTIDASE B"/>
    <property type="match status" value="1"/>
</dbReference>
<evidence type="ECO:0000256" key="1">
    <source>
        <dbReference type="ARBA" id="ARBA00009528"/>
    </source>
</evidence>
<dbReference type="SUPFAM" id="SSF53187">
    <property type="entry name" value="Zn-dependent exopeptidases"/>
    <property type="match status" value="1"/>
</dbReference>
<dbReference type="InterPro" id="IPR048816">
    <property type="entry name" value="Peptidase_M17_N_1"/>
</dbReference>
<dbReference type="Pfam" id="PF21337">
    <property type="entry name" value="Peptidase_M17_N_1"/>
    <property type="match status" value="1"/>
</dbReference>
<evidence type="ECO:0000259" key="6">
    <source>
        <dbReference type="PROSITE" id="PS00631"/>
    </source>
</evidence>
<keyword evidence="2 7" id="KW-0031">Aminopeptidase</keyword>
<name>A0A6S6SRL6_9GAMM</name>